<comment type="caution">
    <text evidence="1">The sequence shown here is derived from an EMBL/GenBank/DDBJ whole genome shotgun (WGS) entry which is preliminary data.</text>
</comment>
<sequence length="84" mass="9258">MSFFELGFTFLAVSSSSTPPRFRGQVHSSIHDSEVTIHSSIHDSVANSIRFPDSAIDSKDSPLSHLAPSIHPSLYYEIKALLEN</sequence>
<dbReference type="Proteomes" id="UP001177021">
    <property type="component" value="Unassembled WGS sequence"/>
</dbReference>
<protein>
    <submittedName>
        <fullName evidence="1">Uncharacterized protein</fullName>
    </submittedName>
</protein>
<keyword evidence="2" id="KW-1185">Reference proteome</keyword>
<evidence type="ECO:0000313" key="1">
    <source>
        <dbReference type="EMBL" id="CAJ2639378.1"/>
    </source>
</evidence>
<proteinExistence type="predicted"/>
<dbReference type="EMBL" id="CASHSV030000024">
    <property type="protein sequence ID" value="CAJ2639378.1"/>
    <property type="molecule type" value="Genomic_DNA"/>
</dbReference>
<reference evidence="1" key="1">
    <citation type="submission" date="2023-10" db="EMBL/GenBank/DDBJ databases">
        <authorList>
            <person name="Rodriguez Cubillos JULIANA M."/>
            <person name="De Vega J."/>
        </authorList>
    </citation>
    <scope>NUCLEOTIDE SEQUENCE</scope>
</reference>
<organism evidence="1 2">
    <name type="scientific">Trifolium pratense</name>
    <name type="common">Red clover</name>
    <dbReference type="NCBI Taxonomy" id="57577"/>
    <lineage>
        <taxon>Eukaryota</taxon>
        <taxon>Viridiplantae</taxon>
        <taxon>Streptophyta</taxon>
        <taxon>Embryophyta</taxon>
        <taxon>Tracheophyta</taxon>
        <taxon>Spermatophyta</taxon>
        <taxon>Magnoliopsida</taxon>
        <taxon>eudicotyledons</taxon>
        <taxon>Gunneridae</taxon>
        <taxon>Pentapetalae</taxon>
        <taxon>rosids</taxon>
        <taxon>fabids</taxon>
        <taxon>Fabales</taxon>
        <taxon>Fabaceae</taxon>
        <taxon>Papilionoideae</taxon>
        <taxon>50 kb inversion clade</taxon>
        <taxon>NPAAA clade</taxon>
        <taxon>Hologalegina</taxon>
        <taxon>IRL clade</taxon>
        <taxon>Trifolieae</taxon>
        <taxon>Trifolium</taxon>
    </lineage>
</organism>
<name>A0ACB0J388_TRIPR</name>
<evidence type="ECO:0000313" key="2">
    <source>
        <dbReference type="Proteomes" id="UP001177021"/>
    </source>
</evidence>
<gene>
    <name evidence="1" type="ORF">MILVUS5_LOCUS9412</name>
</gene>
<accession>A0ACB0J388</accession>